<keyword evidence="1" id="KW-1133">Transmembrane helix</keyword>
<proteinExistence type="predicted"/>
<comment type="caution">
    <text evidence="2">The sequence shown here is derived from an EMBL/GenBank/DDBJ whole genome shotgun (WGS) entry which is preliminary data.</text>
</comment>
<organism evidence="2 3">
    <name type="scientific">Methylophilus luteus</name>
    <dbReference type="NCBI Taxonomy" id="640108"/>
    <lineage>
        <taxon>Bacteria</taxon>
        <taxon>Pseudomonadati</taxon>
        <taxon>Pseudomonadota</taxon>
        <taxon>Betaproteobacteria</taxon>
        <taxon>Nitrosomonadales</taxon>
        <taxon>Methylophilaceae</taxon>
        <taxon>Methylophilus</taxon>
    </lineage>
</organism>
<dbReference type="Proteomes" id="UP001597128">
    <property type="component" value="Unassembled WGS sequence"/>
</dbReference>
<dbReference type="EMBL" id="JBHTKB010000001">
    <property type="protein sequence ID" value="MFD0911928.1"/>
    <property type="molecule type" value="Genomic_DNA"/>
</dbReference>
<evidence type="ECO:0000313" key="2">
    <source>
        <dbReference type="EMBL" id="MFD0911928.1"/>
    </source>
</evidence>
<gene>
    <name evidence="2" type="ORF">ACFQ1Z_00075</name>
</gene>
<reference evidence="3" key="1">
    <citation type="journal article" date="2019" name="Int. J. Syst. Evol. Microbiol.">
        <title>The Global Catalogue of Microorganisms (GCM) 10K type strain sequencing project: providing services to taxonomists for standard genome sequencing and annotation.</title>
        <authorList>
            <consortium name="The Broad Institute Genomics Platform"/>
            <consortium name="The Broad Institute Genome Sequencing Center for Infectious Disease"/>
            <person name="Wu L."/>
            <person name="Ma J."/>
        </authorList>
    </citation>
    <scope>NUCLEOTIDE SEQUENCE [LARGE SCALE GENOMIC DNA]</scope>
    <source>
        <strain evidence="3">CCUG 58412</strain>
    </source>
</reference>
<sequence>MRRIAALSVLPHTAHAHRARGFSYIGVLVTLVIAAIGMQGAAVMWQQQSQRANEALLLEVGEAYRLAIGRYYEATPQPVKQYPATLLELVEDKRLPVLKRHIRKLYNDPFYSKQDMGLIVKNGRIVGVHSLSLQVPIRSEGYLEFQSDFKAAKHYREWQFIYAPNTLAELEEAWAKR</sequence>
<evidence type="ECO:0000313" key="3">
    <source>
        <dbReference type="Proteomes" id="UP001597128"/>
    </source>
</evidence>
<dbReference type="RefSeq" id="WP_379054402.1">
    <property type="nucleotide sequence ID" value="NZ_JBHTKB010000001.1"/>
</dbReference>
<keyword evidence="1" id="KW-0812">Transmembrane</keyword>
<name>A0ABW3F307_9PROT</name>
<protein>
    <submittedName>
        <fullName evidence="2">Type II secretion system protein</fullName>
    </submittedName>
</protein>
<accession>A0ABW3F307</accession>
<keyword evidence="3" id="KW-1185">Reference proteome</keyword>
<keyword evidence="1" id="KW-0472">Membrane</keyword>
<evidence type="ECO:0000256" key="1">
    <source>
        <dbReference type="SAM" id="Phobius"/>
    </source>
</evidence>
<feature type="transmembrane region" description="Helical" evidence="1">
    <location>
        <begin position="26"/>
        <end position="45"/>
    </location>
</feature>